<dbReference type="AlphaFoldDB" id="A0A8R7Q498"/>
<dbReference type="Gramene" id="TuG1812G0400001700.01.T01">
    <property type="protein sequence ID" value="TuG1812G0400001700.01.T01.cds299117"/>
    <property type="gene ID" value="TuG1812G0400001700.01"/>
</dbReference>
<feature type="region of interest" description="Disordered" evidence="1">
    <location>
        <begin position="35"/>
        <end position="111"/>
    </location>
</feature>
<dbReference type="EnsemblPlants" id="TuG1812G0400001700.01.T01">
    <property type="protein sequence ID" value="TuG1812G0400001700.01.T01.cds299117"/>
    <property type="gene ID" value="TuG1812G0400001700.01"/>
</dbReference>
<feature type="region of interest" description="Disordered" evidence="1">
    <location>
        <begin position="131"/>
        <end position="158"/>
    </location>
</feature>
<sequence length="196" mass="20917">VAAAQRPRAPPSCDLLLPVSRLCLLPVHRRRRSGLLPARRPPRLLRHAAAPAPASSRRTNPDLSTCRRRGSPAIPPATAAVYPAPPPVTTTPGDGRSPRPHPAPPRDHIPRHELLLPNSFQARASVAVPPATTDAAAVTSQDLGTTSPGATSPYPAGDHSLRHRARLLLSVRSGQLLQLDFADHHLCRLMCIFSAG</sequence>
<feature type="compositionally biased region" description="Low complexity" evidence="1">
    <location>
        <begin position="47"/>
        <end position="58"/>
    </location>
</feature>
<reference evidence="3" key="1">
    <citation type="journal article" date="2013" name="Nature">
        <title>Draft genome of the wheat A-genome progenitor Triticum urartu.</title>
        <authorList>
            <person name="Ling H.Q."/>
            <person name="Zhao S."/>
            <person name="Liu D."/>
            <person name="Wang J."/>
            <person name="Sun H."/>
            <person name="Zhang C."/>
            <person name="Fan H."/>
            <person name="Li D."/>
            <person name="Dong L."/>
            <person name="Tao Y."/>
            <person name="Gao C."/>
            <person name="Wu H."/>
            <person name="Li Y."/>
            <person name="Cui Y."/>
            <person name="Guo X."/>
            <person name="Zheng S."/>
            <person name="Wang B."/>
            <person name="Yu K."/>
            <person name="Liang Q."/>
            <person name="Yang W."/>
            <person name="Lou X."/>
            <person name="Chen J."/>
            <person name="Feng M."/>
            <person name="Jian J."/>
            <person name="Zhang X."/>
            <person name="Luo G."/>
            <person name="Jiang Y."/>
            <person name="Liu J."/>
            <person name="Wang Z."/>
            <person name="Sha Y."/>
            <person name="Zhang B."/>
            <person name="Wu H."/>
            <person name="Tang D."/>
            <person name="Shen Q."/>
            <person name="Xue P."/>
            <person name="Zou S."/>
            <person name="Wang X."/>
            <person name="Liu X."/>
            <person name="Wang F."/>
            <person name="Yang Y."/>
            <person name="An X."/>
            <person name="Dong Z."/>
            <person name="Zhang K."/>
            <person name="Zhang X."/>
            <person name="Luo M.C."/>
            <person name="Dvorak J."/>
            <person name="Tong Y."/>
            <person name="Wang J."/>
            <person name="Yang H."/>
            <person name="Li Z."/>
            <person name="Wang D."/>
            <person name="Zhang A."/>
            <person name="Wang J."/>
        </authorList>
    </citation>
    <scope>NUCLEOTIDE SEQUENCE</scope>
    <source>
        <strain evidence="3">cv. G1812</strain>
    </source>
</reference>
<evidence type="ECO:0000313" key="2">
    <source>
        <dbReference type="EnsemblPlants" id="TuG1812G0400001700.01.T01.cds299117"/>
    </source>
</evidence>
<evidence type="ECO:0000256" key="1">
    <source>
        <dbReference type="SAM" id="MobiDB-lite"/>
    </source>
</evidence>
<proteinExistence type="predicted"/>
<organism evidence="2 3">
    <name type="scientific">Triticum urartu</name>
    <name type="common">Red wild einkorn</name>
    <name type="synonym">Crithodium urartu</name>
    <dbReference type="NCBI Taxonomy" id="4572"/>
    <lineage>
        <taxon>Eukaryota</taxon>
        <taxon>Viridiplantae</taxon>
        <taxon>Streptophyta</taxon>
        <taxon>Embryophyta</taxon>
        <taxon>Tracheophyta</taxon>
        <taxon>Spermatophyta</taxon>
        <taxon>Magnoliopsida</taxon>
        <taxon>Liliopsida</taxon>
        <taxon>Poales</taxon>
        <taxon>Poaceae</taxon>
        <taxon>BOP clade</taxon>
        <taxon>Pooideae</taxon>
        <taxon>Triticodae</taxon>
        <taxon>Triticeae</taxon>
        <taxon>Triticinae</taxon>
        <taxon>Triticum</taxon>
    </lineage>
</organism>
<dbReference type="Proteomes" id="UP000015106">
    <property type="component" value="Chromosome 4"/>
</dbReference>
<feature type="compositionally biased region" description="Low complexity" evidence="1">
    <location>
        <begin position="131"/>
        <end position="140"/>
    </location>
</feature>
<feature type="compositionally biased region" description="Polar residues" evidence="1">
    <location>
        <begin position="141"/>
        <end position="150"/>
    </location>
</feature>
<reference evidence="2" key="2">
    <citation type="submission" date="2018-03" db="EMBL/GenBank/DDBJ databases">
        <title>The Triticum urartu genome reveals the dynamic nature of wheat genome evolution.</title>
        <authorList>
            <person name="Ling H."/>
            <person name="Ma B."/>
            <person name="Shi X."/>
            <person name="Liu H."/>
            <person name="Dong L."/>
            <person name="Sun H."/>
            <person name="Cao Y."/>
            <person name="Gao Q."/>
            <person name="Zheng S."/>
            <person name="Li Y."/>
            <person name="Yu Y."/>
            <person name="Du H."/>
            <person name="Qi M."/>
            <person name="Li Y."/>
            <person name="Yu H."/>
            <person name="Cui Y."/>
            <person name="Wang N."/>
            <person name="Chen C."/>
            <person name="Wu H."/>
            <person name="Zhao Y."/>
            <person name="Zhang J."/>
            <person name="Li Y."/>
            <person name="Zhou W."/>
            <person name="Zhang B."/>
            <person name="Hu W."/>
            <person name="Eijk M."/>
            <person name="Tang J."/>
            <person name="Witsenboer H."/>
            <person name="Zhao S."/>
            <person name="Li Z."/>
            <person name="Zhang A."/>
            <person name="Wang D."/>
            <person name="Liang C."/>
        </authorList>
    </citation>
    <scope>NUCLEOTIDE SEQUENCE [LARGE SCALE GENOMIC DNA]</scope>
    <source>
        <strain evidence="2">cv. G1812</strain>
    </source>
</reference>
<protein>
    <submittedName>
        <fullName evidence="2">Uncharacterized protein</fullName>
    </submittedName>
</protein>
<evidence type="ECO:0000313" key="3">
    <source>
        <dbReference type="Proteomes" id="UP000015106"/>
    </source>
</evidence>
<accession>A0A8R7Q498</accession>
<name>A0A8R7Q498_TRIUA</name>
<keyword evidence="3" id="KW-1185">Reference proteome</keyword>
<reference evidence="2" key="3">
    <citation type="submission" date="2022-06" db="UniProtKB">
        <authorList>
            <consortium name="EnsemblPlants"/>
        </authorList>
    </citation>
    <scope>IDENTIFICATION</scope>
</reference>